<dbReference type="SMART" id="SM01290">
    <property type="entry name" value="N-glycanase_N"/>
    <property type="match status" value="1"/>
</dbReference>
<evidence type="ECO:0000313" key="3">
    <source>
        <dbReference type="EMBL" id="PSL49324.1"/>
    </source>
</evidence>
<proteinExistence type="predicted"/>
<dbReference type="Proteomes" id="UP000240971">
    <property type="component" value="Unassembled WGS sequence"/>
</dbReference>
<dbReference type="InterPro" id="IPR015197">
    <property type="entry name" value="PngaseF_C"/>
</dbReference>
<dbReference type="OrthoDB" id="6281169at2"/>
<dbReference type="SUPFAM" id="SSF49742">
    <property type="entry name" value="PHM/PNGase F"/>
    <property type="match status" value="1"/>
</dbReference>
<name>A0A2P8HT21_CHINA</name>
<dbReference type="Gene3D" id="2.60.120.230">
    <property type="match status" value="1"/>
</dbReference>
<sequence length="565" mass="62366">MKGLLVLLTGLAIAIQPIQAQRKKSVDSSAAIITYGFSSNGKATPGNGLQLIIDHNRAHLLPGDKKQKEQQYLQLDEKSSWQVLDIPNGNVYTLKKPFGEYVQPELLPDTATILGYVCKKAKLFIRSNTIEVWYTNELALKGTPSITIAPGLGLVLKIVRNGNSETIAKKIEYRKITSAELAWPTNTGQLVDDAAYMRQVIDSRYTTLPVFSQEQISWGNNAINPAGEQLDQTYHYAGGTLILKKVKLPAPQKGETLFAELTQYSNGDAYDRTGSVFMIPVDKATSFLDGLQKGVGALPLFTAANGKKYQGMVATDNYLPALEILRFFTPFGVHHFNNQVKIQGYNWADSVIYKQDITELQNRLQGEVWIGVYIGNYDKGGHKVSLSFKYYPGDGEDENRPSPDWISPAFNTTNLMEMAGQEYATLFDKDSLSVTVNIPEGIKNIQLRYITTGHGGWGGGDEFNPKQNEIFVDGKRVYHFIPWRTDCATYRLSNPASGNFGNGLSSSDLSRSNWCPGTLTSPVFISLPDITPGLHTIKVAIPQGKPEGNSQSFWNVSGTLMGVKQ</sequence>
<dbReference type="InterPro" id="IPR014784">
    <property type="entry name" value="Cu2_ascorb_mOase-like_C"/>
</dbReference>
<dbReference type="InterPro" id="IPR043022">
    <property type="entry name" value="PngaseF_N_sf"/>
</dbReference>
<protein>
    <submittedName>
        <fullName evidence="3">GLPGLI family protein</fullName>
    </submittedName>
</protein>
<dbReference type="EMBL" id="PYAW01000001">
    <property type="protein sequence ID" value="PSL49324.1"/>
    <property type="molecule type" value="Genomic_DNA"/>
</dbReference>
<feature type="domain" description="Peptide-N-glycosidase F N-terminal" evidence="2">
    <location>
        <begin position="207"/>
        <end position="390"/>
    </location>
</feature>
<accession>A0A2P8HT21</accession>
<dbReference type="AlphaFoldDB" id="A0A2P8HT21"/>
<reference evidence="3 4" key="1">
    <citation type="submission" date="2018-03" db="EMBL/GenBank/DDBJ databases">
        <title>Genomic Encyclopedia of Archaeal and Bacterial Type Strains, Phase II (KMG-II): from individual species to whole genera.</title>
        <authorList>
            <person name="Goeker M."/>
        </authorList>
    </citation>
    <scope>NUCLEOTIDE SEQUENCE [LARGE SCALE GENOMIC DNA]</scope>
    <source>
        <strain evidence="3 4">DSM 24859</strain>
    </source>
</reference>
<gene>
    <name evidence="3" type="ORF">CLV51_101655</name>
</gene>
<evidence type="ECO:0000313" key="4">
    <source>
        <dbReference type="Proteomes" id="UP000240971"/>
    </source>
</evidence>
<dbReference type="RefSeq" id="WP_106526567.1">
    <property type="nucleotide sequence ID" value="NZ_PYAW01000001.1"/>
</dbReference>
<dbReference type="Pfam" id="PF22252">
    <property type="entry name" value="PNGase_F-II_N"/>
    <property type="match status" value="1"/>
</dbReference>
<comment type="caution">
    <text evidence="3">The sequence shown here is derived from an EMBL/GenBank/DDBJ whole genome shotgun (WGS) entry which is preliminary data.</text>
</comment>
<keyword evidence="4" id="KW-1185">Reference proteome</keyword>
<dbReference type="InterPro" id="IPR015196">
    <property type="entry name" value="PngaseF_N"/>
</dbReference>
<evidence type="ECO:0000256" key="1">
    <source>
        <dbReference type="ARBA" id="ARBA00023157"/>
    </source>
</evidence>
<keyword evidence="1" id="KW-1015">Disulfide bond</keyword>
<organism evidence="3 4">
    <name type="scientific">Chitinophaga niastensis</name>
    <dbReference type="NCBI Taxonomy" id="536980"/>
    <lineage>
        <taxon>Bacteria</taxon>
        <taxon>Pseudomonadati</taxon>
        <taxon>Bacteroidota</taxon>
        <taxon>Chitinophagia</taxon>
        <taxon>Chitinophagales</taxon>
        <taxon>Chitinophagaceae</taxon>
        <taxon>Chitinophaga</taxon>
    </lineage>
</organism>
<evidence type="ECO:0000259" key="2">
    <source>
        <dbReference type="SMART" id="SM01290"/>
    </source>
</evidence>
<dbReference type="GO" id="GO:0016715">
    <property type="term" value="F:oxidoreductase activity, acting on paired donors, with incorporation or reduction of molecular oxygen, reduced ascorbate as one donor, and incorporation of one atom of oxygen"/>
    <property type="evidence" value="ECO:0007669"/>
    <property type="project" value="InterPro"/>
</dbReference>
<dbReference type="Gene3D" id="2.60.120.1570">
    <property type="entry name" value="Peptide-N-glycosidase F, N-terminal domain"/>
    <property type="match status" value="1"/>
</dbReference>
<dbReference type="Pfam" id="PF09113">
    <property type="entry name" value="N-glycanase_C"/>
    <property type="match status" value="1"/>
</dbReference>
<dbReference type="InterPro" id="IPR008977">
    <property type="entry name" value="PHM/PNGase_F_dom_sf"/>
</dbReference>
<dbReference type="Pfam" id="PF09112">
    <property type="entry name" value="N-glycanase_N"/>
    <property type="match status" value="1"/>
</dbReference>